<organism evidence="4 5">
    <name type="scientific">Methanococcus aeolicus (strain ATCC BAA-1280 / DSM 17508 / OCM 812 / Nankai-3)</name>
    <dbReference type="NCBI Taxonomy" id="419665"/>
    <lineage>
        <taxon>Archaea</taxon>
        <taxon>Methanobacteriati</taxon>
        <taxon>Methanobacteriota</taxon>
        <taxon>Methanomada group</taxon>
        <taxon>Methanococci</taxon>
        <taxon>Methanococcales</taxon>
        <taxon>Methanococcaceae</taxon>
        <taxon>Methanococcus</taxon>
    </lineage>
</organism>
<dbReference type="NCBIfam" id="TIGR00177">
    <property type="entry name" value="molyb_syn"/>
    <property type="match status" value="1"/>
</dbReference>
<name>A6UT56_META3</name>
<dbReference type="Gene3D" id="2.170.190.11">
    <property type="entry name" value="Molybdopterin biosynthesis moea protein, domain 3"/>
    <property type="match status" value="1"/>
</dbReference>
<dbReference type="InterPro" id="IPR005110">
    <property type="entry name" value="MoeA_linker/N"/>
</dbReference>
<dbReference type="PROSITE" id="PS01079">
    <property type="entry name" value="MOCF_BIOSYNTHESIS_2"/>
    <property type="match status" value="1"/>
</dbReference>
<keyword evidence="5" id="KW-1185">Reference proteome</keyword>
<dbReference type="Pfam" id="PF03453">
    <property type="entry name" value="MoeA_N"/>
    <property type="match status" value="1"/>
</dbReference>
<dbReference type="InterPro" id="IPR001453">
    <property type="entry name" value="MoaB/Mog_dom"/>
</dbReference>
<sequence>MISLNEALNILNNYSLNKKYPAEYVDIYNSQGRIIAEDIISKVDIPLYNRSNMDGYAVVDLNLKQYKIIDEIFAGDMRDLIIKQNECVYVATGSKIPNNANFVIPIELVNIIDNEIIEPIEKITEKYISKIGTDIKYGEKVLKRGAKLNERTIGLLASVGIEKVKVNYVPKIGIISTGNELSVINEVNSKTLYSIIKMANCIPVHIGNARDNMEDIENMINKAIKLNCDIIITSGGVSEGKKDLIPNIVLNRGNILFHKVKMRPGKPMLFGEIDSIPIFGMPGNVVSCIVCSYVYLLPFLENITKKMQTTKKIVKAKLGGKVCSEPDFVYYRPVKLENGIAHLTFKGSGLITSIVYADGFIKLNENELQKNKDDVVDVWLFE</sequence>
<dbReference type="eggNOG" id="arCOG00216">
    <property type="taxonomic scope" value="Archaea"/>
</dbReference>
<dbReference type="Gene3D" id="3.40.980.10">
    <property type="entry name" value="MoaB/Mog-like domain"/>
    <property type="match status" value="1"/>
</dbReference>
<dbReference type="OrthoDB" id="31371at2157"/>
<dbReference type="HOGENOM" id="CLU_010186_7_2_2"/>
<evidence type="ECO:0000313" key="4">
    <source>
        <dbReference type="EMBL" id="ABR55678.1"/>
    </source>
</evidence>
<dbReference type="STRING" id="419665.Maeo_0086"/>
<reference evidence="4" key="1">
    <citation type="submission" date="2007-06" db="EMBL/GenBank/DDBJ databases">
        <title>Complete sequence of Methanococcus aeolicus Nankai-3.</title>
        <authorList>
            <consortium name="US DOE Joint Genome Institute"/>
            <person name="Copeland A."/>
            <person name="Lucas S."/>
            <person name="Lapidus A."/>
            <person name="Barry K."/>
            <person name="Glavina del Rio T."/>
            <person name="Dalin E."/>
            <person name="Tice H."/>
            <person name="Pitluck S."/>
            <person name="Chain P."/>
            <person name="Malfatti S."/>
            <person name="Shin M."/>
            <person name="Vergez L."/>
            <person name="Schmutz J."/>
            <person name="Larimer F."/>
            <person name="Land M."/>
            <person name="Hauser L."/>
            <person name="Kyrpides N."/>
            <person name="Lykidis A."/>
            <person name="Sieprawska-Lupa M."/>
            <person name="Whitman W.B."/>
            <person name="Richardson P."/>
        </authorList>
    </citation>
    <scope>NUCLEOTIDE SEQUENCE [LARGE SCALE GENOMIC DNA]</scope>
    <source>
        <strain evidence="4">Nankai-3</strain>
    </source>
</reference>
<dbReference type="InterPro" id="IPR038987">
    <property type="entry name" value="MoeA-like"/>
</dbReference>
<dbReference type="Gene3D" id="3.90.105.10">
    <property type="entry name" value="Molybdopterin biosynthesis moea protein, domain 2"/>
    <property type="match status" value="1"/>
</dbReference>
<dbReference type="Pfam" id="PF00994">
    <property type="entry name" value="MoCF_biosynth"/>
    <property type="match status" value="1"/>
</dbReference>
<comment type="pathway">
    <text evidence="1">Cofactor biosynthesis; molybdopterin biosynthesis.</text>
</comment>
<dbReference type="Gene3D" id="2.40.340.10">
    <property type="entry name" value="MoeA, C-terminal, domain IV"/>
    <property type="match status" value="1"/>
</dbReference>
<feature type="domain" description="MoaB/Mog" evidence="3">
    <location>
        <begin position="173"/>
        <end position="302"/>
    </location>
</feature>
<dbReference type="GO" id="GO:0005829">
    <property type="term" value="C:cytosol"/>
    <property type="evidence" value="ECO:0007669"/>
    <property type="project" value="TreeGrafter"/>
</dbReference>
<dbReference type="GO" id="GO:0006777">
    <property type="term" value="P:Mo-molybdopterin cofactor biosynthetic process"/>
    <property type="evidence" value="ECO:0007669"/>
    <property type="project" value="UniProtKB-KW"/>
</dbReference>
<dbReference type="InterPro" id="IPR036135">
    <property type="entry name" value="MoeA_linker/N_sf"/>
</dbReference>
<dbReference type="SUPFAM" id="SSF53218">
    <property type="entry name" value="Molybdenum cofactor biosynthesis proteins"/>
    <property type="match status" value="1"/>
</dbReference>
<dbReference type="RefSeq" id="WP_011972810.1">
    <property type="nucleotide sequence ID" value="NC_009635.1"/>
</dbReference>
<evidence type="ECO:0000259" key="3">
    <source>
        <dbReference type="SMART" id="SM00852"/>
    </source>
</evidence>
<dbReference type="InterPro" id="IPR005111">
    <property type="entry name" value="MoeA_C_domain_IV"/>
</dbReference>
<dbReference type="SUPFAM" id="SSF63882">
    <property type="entry name" value="MoeA N-terminal region -like"/>
    <property type="match status" value="1"/>
</dbReference>
<gene>
    <name evidence="4" type="ordered locus">Maeo_0086</name>
</gene>
<dbReference type="GO" id="GO:0061599">
    <property type="term" value="F:molybdopterin molybdotransferase activity"/>
    <property type="evidence" value="ECO:0007669"/>
    <property type="project" value="TreeGrafter"/>
</dbReference>
<dbReference type="SMART" id="SM00852">
    <property type="entry name" value="MoCF_biosynth"/>
    <property type="match status" value="1"/>
</dbReference>
<evidence type="ECO:0000256" key="1">
    <source>
        <dbReference type="ARBA" id="ARBA00005046"/>
    </source>
</evidence>
<dbReference type="Proteomes" id="UP000001106">
    <property type="component" value="Chromosome"/>
</dbReference>
<evidence type="ECO:0000256" key="2">
    <source>
        <dbReference type="ARBA" id="ARBA00023150"/>
    </source>
</evidence>
<dbReference type="SUPFAM" id="SSF63867">
    <property type="entry name" value="MoeA C-terminal domain-like"/>
    <property type="match status" value="1"/>
</dbReference>
<dbReference type="KEGG" id="mae:Maeo_0086"/>
<protein>
    <submittedName>
        <fullName evidence="4">Molybdenum cofactor synthesis domain</fullName>
    </submittedName>
</protein>
<dbReference type="PANTHER" id="PTHR10192">
    <property type="entry name" value="MOLYBDOPTERIN BIOSYNTHESIS PROTEIN"/>
    <property type="match status" value="1"/>
</dbReference>
<dbReference type="AlphaFoldDB" id="A6UT56"/>
<proteinExistence type="predicted"/>
<accession>A6UT56</accession>
<dbReference type="InterPro" id="IPR036425">
    <property type="entry name" value="MoaB/Mog-like_dom_sf"/>
</dbReference>
<keyword evidence="2" id="KW-0501">Molybdenum cofactor biosynthesis</keyword>
<evidence type="ECO:0000313" key="5">
    <source>
        <dbReference type="Proteomes" id="UP000001106"/>
    </source>
</evidence>
<dbReference type="EMBL" id="CP000743">
    <property type="protein sequence ID" value="ABR55678.1"/>
    <property type="molecule type" value="Genomic_DNA"/>
</dbReference>
<dbReference type="UniPathway" id="UPA00344"/>
<dbReference type="InterPro" id="IPR008284">
    <property type="entry name" value="MoCF_biosynth_CS"/>
</dbReference>
<dbReference type="PANTHER" id="PTHR10192:SF5">
    <property type="entry name" value="GEPHYRIN"/>
    <property type="match status" value="1"/>
</dbReference>
<dbReference type="InterPro" id="IPR036688">
    <property type="entry name" value="MoeA_C_domain_IV_sf"/>
</dbReference>
<dbReference type="GeneID" id="5327210"/>
<dbReference type="CDD" id="cd00887">
    <property type="entry name" value="MoeA"/>
    <property type="match status" value="1"/>
</dbReference>
<dbReference type="Pfam" id="PF03454">
    <property type="entry name" value="MoeA_C"/>
    <property type="match status" value="1"/>
</dbReference>